<keyword evidence="2 8" id="KW-0255">Endonuclease</keyword>
<evidence type="ECO:0000256" key="2">
    <source>
        <dbReference type="ARBA" id="ARBA00022759"/>
    </source>
</evidence>
<sequence length="417" mass="48566">MRIGYACLTVGVLETNFKSCMVKNSNEKKLLEIIEYNLKSLNNIIDYNIENNIKLFRISSDLIPLGSSSVNNIPWWEVFSSQISSIGSKIREADMRVSMHPGQYTVLNSPNEDVVLRAIQDLNYHNRILDSLGMDRKSKIILHIGGVYNNKEKAIKNFISNFQLLAQEIKERLVIENDHKSYNIGEALEIGRTLNIPVVFDNLHNEVLPCDISKDDQYWIRQCKETWEKEDGPQKIHYSQQDKGKRSGAHSNTIEIEQFMNFVGKIDDNIDIMLEVKDKNLSAVKCINSISKSKKIKALEVEWSKYKYNILEHSHLHYNKIREILKNKNEYPVIEFYKLIEEALNIEETIGSTVNAVLHIWGYFKSTATEDEKSKFIKLLKSYEEGKKPKDSLKKFLGKLAFKYEEYYLLNSYYFYL</sequence>
<dbReference type="STRING" id="1123404.SAMN02745784_01993"/>
<dbReference type="NCBIfam" id="TIGR00629">
    <property type="entry name" value="uvde"/>
    <property type="match status" value="1"/>
</dbReference>
<evidence type="ECO:0000259" key="7">
    <source>
        <dbReference type="Pfam" id="PF08349"/>
    </source>
</evidence>
<dbReference type="GO" id="GO:0016787">
    <property type="term" value="F:hydrolase activity"/>
    <property type="evidence" value="ECO:0007669"/>
    <property type="project" value="UniProtKB-KW"/>
</dbReference>
<dbReference type="InterPro" id="IPR036237">
    <property type="entry name" value="Xyl_isomerase-like_sf"/>
</dbReference>
<dbReference type="Pfam" id="PF03851">
    <property type="entry name" value="UvdE"/>
    <property type="match status" value="1"/>
</dbReference>
<keyword evidence="9" id="KW-1185">Reference proteome</keyword>
<dbReference type="AlphaFoldDB" id="A0A1M4WUQ7"/>
<reference evidence="9" key="1">
    <citation type="submission" date="2016-11" db="EMBL/GenBank/DDBJ databases">
        <authorList>
            <person name="Varghese N."/>
            <person name="Submissions S."/>
        </authorList>
    </citation>
    <scope>NUCLEOTIDE SEQUENCE [LARGE SCALE GENOMIC DNA]</scope>
    <source>
        <strain evidence="9">DSM 18095</strain>
    </source>
</reference>
<protein>
    <submittedName>
        <fullName evidence="8">UV-damage endonuclease</fullName>
    </submittedName>
</protein>
<dbReference type="Gene3D" id="3.20.20.150">
    <property type="entry name" value="Divalent-metal-dependent TIM barrel enzymes"/>
    <property type="match status" value="1"/>
</dbReference>
<name>A0A1M4WUQ7_9FIRM</name>
<keyword evidence="4" id="KW-0228">DNA excision</keyword>
<dbReference type="InterPro" id="IPR013560">
    <property type="entry name" value="DUF1722"/>
</dbReference>
<evidence type="ECO:0000313" key="9">
    <source>
        <dbReference type="Proteomes" id="UP000184114"/>
    </source>
</evidence>
<evidence type="ECO:0000256" key="3">
    <source>
        <dbReference type="ARBA" id="ARBA00022763"/>
    </source>
</evidence>
<dbReference type="InterPro" id="IPR004601">
    <property type="entry name" value="UvdE"/>
</dbReference>
<keyword evidence="6" id="KW-0234">DNA repair</keyword>
<evidence type="ECO:0000256" key="6">
    <source>
        <dbReference type="ARBA" id="ARBA00023204"/>
    </source>
</evidence>
<dbReference type="SUPFAM" id="SSF51658">
    <property type="entry name" value="Xylose isomerase-like"/>
    <property type="match status" value="1"/>
</dbReference>
<dbReference type="Proteomes" id="UP000184114">
    <property type="component" value="Unassembled WGS sequence"/>
</dbReference>
<accession>A0A1M4WUQ7</accession>
<dbReference type="Pfam" id="PF08349">
    <property type="entry name" value="DUF1722"/>
    <property type="match status" value="1"/>
</dbReference>
<dbReference type="GO" id="GO:0006289">
    <property type="term" value="P:nucleotide-excision repair"/>
    <property type="evidence" value="ECO:0007669"/>
    <property type="project" value="InterPro"/>
</dbReference>
<dbReference type="GeneID" id="90994485"/>
<proteinExistence type="predicted"/>
<keyword evidence="1" id="KW-0540">Nuclease</keyword>
<dbReference type="GO" id="GO:0009411">
    <property type="term" value="P:response to UV"/>
    <property type="evidence" value="ECO:0007669"/>
    <property type="project" value="InterPro"/>
</dbReference>
<dbReference type="PANTHER" id="PTHR31290:SF5">
    <property type="entry name" value="UV-DAMAGE ENDONUCLEASE"/>
    <property type="match status" value="1"/>
</dbReference>
<evidence type="ECO:0000256" key="4">
    <source>
        <dbReference type="ARBA" id="ARBA00022769"/>
    </source>
</evidence>
<dbReference type="PANTHER" id="PTHR31290">
    <property type="entry name" value="UV-DAMAGE ENDONUCLEASE"/>
    <property type="match status" value="1"/>
</dbReference>
<evidence type="ECO:0000313" key="8">
    <source>
        <dbReference type="EMBL" id="SHE84783.1"/>
    </source>
</evidence>
<keyword evidence="3" id="KW-0227">DNA damage</keyword>
<feature type="domain" description="DUF1722" evidence="7">
    <location>
        <begin position="307"/>
        <end position="415"/>
    </location>
</feature>
<evidence type="ECO:0000256" key="1">
    <source>
        <dbReference type="ARBA" id="ARBA00022722"/>
    </source>
</evidence>
<dbReference type="RefSeq" id="WP_072975965.1">
    <property type="nucleotide sequence ID" value="NZ_FQTY01000008.1"/>
</dbReference>
<keyword evidence="5" id="KW-0378">Hydrolase</keyword>
<dbReference type="GO" id="GO:0004519">
    <property type="term" value="F:endonuclease activity"/>
    <property type="evidence" value="ECO:0007669"/>
    <property type="project" value="UniProtKB-KW"/>
</dbReference>
<evidence type="ECO:0000256" key="5">
    <source>
        <dbReference type="ARBA" id="ARBA00022801"/>
    </source>
</evidence>
<organism evidence="8 9">
    <name type="scientific">Tissierella praeacuta DSM 18095</name>
    <dbReference type="NCBI Taxonomy" id="1123404"/>
    <lineage>
        <taxon>Bacteria</taxon>
        <taxon>Bacillati</taxon>
        <taxon>Bacillota</taxon>
        <taxon>Tissierellia</taxon>
        <taxon>Tissierellales</taxon>
        <taxon>Tissierellaceae</taxon>
        <taxon>Tissierella</taxon>
    </lineage>
</organism>
<dbReference type="EMBL" id="FQTY01000008">
    <property type="protein sequence ID" value="SHE84783.1"/>
    <property type="molecule type" value="Genomic_DNA"/>
</dbReference>
<gene>
    <name evidence="8" type="ORF">SAMN02745784_01993</name>
</gene>